<organism evidence="1 2">
    <name type="scientific">Penicillium citrinum</name>
    <dbReference type="NCBI Taxonomy" id="5077"/>
    <lineage>
        <taxon>Eukaryota</taxon>
        <taxon>Fungi</taxon>
        <taxon>Dikarya</taxon>
        <taxon>Ascomycota</taxon>
        <taxon>Pezizomycotina</taxon>
        <taxon>Eurotiomycetes</taxon>
        <taxon>Eurotiomycetidae</taxon>
        <taxon>Eurotiales</taxon>
        <taxon>Aspergillaceae</taxon>
        <taxon>Penicillium</taxon>
    </lineage>
</organism>
<dbReference type="GeneID" id="81378635"/>
<reference evidence="1" key="2">
    <citation type="journal article" date="2023" name="IMA Fungus">
        <title>Comparative genomic study of the Penicillium genus elucidates a diverse pangenome and 15 lateral gene transfer events.</title>
        <authorList>
            <person name="Petersen C."/>
            <person name="Sorensen T."/>
            <person name="Nielsen M.R."/>
            <person name="Sondergaard T.E."/>
            <person name="Sorensen J.L."/>
            <person name="Fitzpatrick D.A."/>
            <person name="Frisvad J.C."/>
            <person name="Nielsen K.L."/>
        </authorList>
    </citation>
    <scope>NUCLEOTIDE SEQUENCE</scope>
    <source>
        <strain evidence="1">IBT 23319</strain>
    </source>
</reference>
<comment type="caution">
    <text evidence="1">The sequence shown here is derived from an EMBL/GenBank/DDBJ whole genome shotgun (WGS) entry which is preliminary data.</text>
</comment>
<keyword evidence="2" id="KW-1185">Reference proteome</keyword>
<dbReference type="Proteomes" id="UP001147733">
    <property type="component" value="Unassembled WGS sequence"/>
</dbReference>
<name>A0A9W9PD65_PENCI</name>
<dbReference type="EMBL" id="JAPQKT010000001">
    <property type="protein sequence ID" value="KAJ5242221.1"/>
    <property type="molecule type" value="Genomic_DNA"/>
</dbReference>
<sequence>MSLPTPEVEVLSQLIDDENGHYRFRVKQQVHYLTISSDTFDEDTMCRPYLLTPNLPAFPEAPWTTMDISRGEDDSCDESLYKSPARHQCIMAR</sequence>
<dbReference type="AlphaFoldDB" id="A0A9W9PD65"/>
<proteinExistence type="predicted"/>
<gene>
    <name evidence="1" type="ORF">N7469_000548</name>
</gene>
<evidence type="ECO:0000313" key="2">
    <source>
        <dbReference type="Proteomes" id="UP001147733"/>
    </source>
</evidence>
<reference evidence="1" key="1">
    <citation type="submission" date="2022-11" db="EMBL/GenBank/DDBJ databases">
        <authorList>
            <person name="Petersen C."/>
        </authorList>
    </citation>
    <scope>NUCLEOTIDE SEQUENCE</scope>
    <source>
        <strain evidence="1">IBT 23319</strain>
    </source>
</reference>
<protein>
    <submittedName>
        <fullName evidence="1">Alpha-galactosidase A</fullName>
    </submittedName>
</protein>
<dbReference type="RefSeq" id="XP_056505225.1">
    <property type="nucleotide sequence ID" value="XM_056639468.1"/>
</dbReference>
<dbReference type="OrthoDB" id="4206194at2759"/>
<accession>A0A9W9PD65</accession>
<evidence type="ECO:0000313" key="1">
    <source>
        <dbReference type="EMBL" id="KAJ5242221.1"/>
    </source>
</evidence>